<sequence>MTSSISQWKPSADIKTHKGNSIPPNLVFFTPPPREIVNLRSAASTLETGKPGLQMKGIDVFNKIFSAVFLSWAGGMLVFVVVILLDGFLDLQLMDYALIAVSIVAVIILFLSLRGEWKLPTYCNYVGDNGIANYAYGKEANSKNGIGLFLFHQAEELRVNKIQQYVNRAYQYTTYIFEWRNTNNEIVFHVGGLHRSREDNPPPLDRYYFALAAEKAWSLFKFEQVKQELEQNGKLKFRLQKDDAITVTKDYIELFQKGNSIRFNSEEISKIDISRGVIQIIPKEVRPSFLGFNHDGILRIPYKDMANARIFILVFDMLINQK</sequence>
<name>A0A1Z4LI51_9CYAN</name>
<keyword evidence="1" id="KW-0812">Transmembrane</keyword>
<proteinExistence type="predicted"/>
<keyword evidence="1" id="KW-0472">Membrane</keyword>
<dbReference type="Proteomes" id="UP000218418">
    <property type="component" value="Chromosome"/>
</dbReference>
<evidence type="ECO:0000256" key="1">
    <source>
        <dbReference type="SAM" id="Phobius"/>
    </source>
</evidence>
<feature type="transmembrane region" description="Helical" evidence="1">
    <location>
        <begin position="96"/>
        <end position="113"/>
    </location>
</feature>
<accession>A0A1Z4LI51</accession>
<dbReference type="AlphaFoldDB" id="A0A1Z4LI51"/>
<evidence type="ECO:0000313" key="3">
    <source>
        <dbReference type="Proteomes" id="UP000218418"/>
    </source>
</evidence>
<dbReference type="OrthoDB" id="569649at2"/>
<protein>
    <submittedName>
        <fullName evidence="2">Uncharacterized protein</fullName>
    </submittedName>
</protein>
<feature type="transmembrane region" description="Helical" evidence="1">
    <location>
        <begin position="64"/>
        <end position="84"/>
    </location>
</feature>
<organism evidence="2 3">
    <name type="scientific">Calothrix parasitica NIES-267</name>
    <dbReference type="NCBI Taxonomy" id="1973488"/>
    <lineage>
        <taxon>Bacteria</taxon>
        <taxon>Bacillati</taxon>
        <taxon>Cyanobacteriota</taxon>
        <taxon>Cyanophyceae</taxon>
        <taxon>Nostocales</taxon>
        <taxon>Calotrichaceae</taxon>
        <taxon>Calothrix</taxon>
    </lineage>
</organism>
<keyword evidence="1" id="KW-1133">Transmembrane helix</keyword>
<dbReference type="EMBL" id="AP018227">
    <property type="protein sequence ID" value="BAY80768.1"/>
    <property type="molecule type" value="Genomic_DNA"/>
</dbReference>
<reference evidence="2 3" key="1">
    <citation type="submission" date="2017-06" db="EMBL/GenBank/DDBJ databases">
        <title>Genome sequencing of cyanobaciteial culture collection at National Institute for Environmental Studies (NIES).</title>
        <authorList>
            <person name="Hirose Y."/>
            <person name="Shimura Y."/>
            <person name="Fujisawa T."/>
            <person name="Nakamura Y."/>
            <person name="Kawachi M."/>
        </authorList>
    </citation>
    <scope>NUCLEOTIDE SEQUENCE [LARGE SCALE GENOMIC DNA]</scope>
    <source>
        <strain evidence="2 3">NIES-267</strain>
    </source>
</reference>
<keyword evidence="3" id="KW-1185">Reference proteome</keyword>
<evidence type="ECO:0000313" key="2">
    <source>
        <dbReference type="EMBL" id="BAY80768.1"/>
    </source>
</evidence>
<gene>
    <name evidence="2" type="ORF">NIES267_02330</name>
</gene>